<organism evidence="1 2">
    <name type="scientific">Orbilia ellipsospora</name>
    <dbReference type="NCBI Taxonomy" id="2528407"/>
    <lineage>
        <taxon>Eukaryota</taxon>
        <taxon>Fungi</taxon>
        <taxon>Dikarya</taxon>
        <taxon>Ascomycota</taxon>
        <taxon>Pezizomycotina</taxon>
        <taxon>Orbiliomycetes</taxon>
        <taxon>Orbiliales</taxon>
        <taxon>Orbiliaceae</taxon>
        <taxon>Orbilia</taxon>
    </lineage>
</organism>
<proteinExistence type="predicted"/>
<evidence type="ECO:0000313" key="1">
    <source>
        <dbReference type="EMBL" id="KAK6544788.1"/>
    </source>
</evidence>
<protein>
    <submittedName>
        <fullName evidence="1">Uncharacterized protein</fullName>
    </submittedName>
</protein>
<comment type="caution">
    <text evidence="1">The sequence shown here is derived from an EMBL/GenBank/DDBJ whole genome shotgun (WGS) entry which is preliminary data.</text>
</comment>
<gene>
    <name evidence="1" type="ORF">TWF694_001471</name>
</gene>
<evidence type="ECO:0000313" key="2">
    <source>
        <dbReference type="Proteomes" id="UP001365542"/>
    </source>
</evidence>
<dbReference type="AlphaFoldDB" id="A0AAV9XY87"/>
<dbReference type="EMBL" id="JAVHJO010000001">
    <property type="protein sequence ID" value="KAK6544788.1"/>
    <property type="molecule type" value="Genomic_DNA"/>
</dbReference>
<keyword evidence="2" id="KW-1185">Reference proteome</keyword>
<reference evidence="1 2" key="1">
    <citation type="submission" date="2019-10" db="EMBL/GenBank/DDBJ databases">
        <authorList>
            <person name="Palmer J.M."/>
        </authorList>
    </citation>
    <scope>NUCLEOTIDE SEQUENCE [LARGE SCALE GENOMIC DNA]</scope>
    <source>
        <strain evidence="1 2">TWF694</strain>
    </source>
</reference>
<dbReference type="Proteomes" id="UP001365542">
    <property type="component" value="Unassembled WGS sequence"/>
</dbReference>
<accession>A0AAV9XY87</accession>
<sequence>MAGKVLLQTSLCSPSVISLGRMIVDIKSPQRRFHDPFPERYLPSTVQKERNIRETSQRMKGSKAGARLTELISLFAAKTKLEDIHVESITAVTYILCQWDDIFREACASHATRKWLEGTIEDGKDVFFIVGFKMLLDPRIEEKATKSKKNELELQLPVNAAMSIAGVNPLGFLLDGVGDPAISNETKKSITESRLSEALGECVYAIQYCKVNFKWYSSKKIEKSQLGANKWQIYLGIRGAGDYFDDEEGSADEMEDVVETELIQDFDFTGEGGLIVL</sequence>
<name>A0AAV9XY87_9PEZI</name>